<dbReference type="InterPro" id="IPR051033">
    <property type="entry name" value="SH3BGR"/>
</dbReference>
<gene>
    <name evidence="3" type="ORF">FA15DRAFT_662844</name>
</gene>
<sequence>MSPPISLFLTTIASQPVLRKRQEYLLRILQAKKIPFTSYDLASDQDAKRLWKRKAPLDKQQLPGYLVGYQFVGTFNDFEEAVEYNELDRLLQLNEPWDPEVDELRPPPAAKTIGVPGAVLPMQMTPDHIRKHIIAEQQSPLRIKNKPSRPVNREGGPAVVDVGNELSGYGLQGVTVTEDELKDLMADLGLGDDEANDLAKGLVGSSKESGSSKGTKALATRKPKASEVKEVEKPSEVTEAEKPKTEEDTTEEKGKKKEVVIDTNEAEGNAAEADAKATEGSSQVEESNSKANKEDKA</sequence>
<organism evidence="3 4">
    <name type="scientific">Coprinopsis marcescibilis</name>
    <name type="common">Agaric fungus</name>
    <name type="synonym">Psathyrella marcescibilis</name>
    <dbReference type="NCBI Taxonomy" id="230819"/>
    <lineage>
        <taxon>Eukaryota</taxon>
        <taxon>Fungi</taxon>
        <taxon>Dikarya</taxon>
        <taxon>Basidiomycota</taxon>
        <taxon>Agaricomycotina</taxon>
        <taxon>Agaricomycetes</taxon>
        <taxon>Agaricomycetidae</taxon>
        <taxon>Agaricales</taxon>
        <taxon>Agaricineae</taxon>
        <taxon>Psathyrellaceae</taxon>
        <taxon>Coprinopsis</taxon>
    </lineage>
</organism>
<dbReference type="Gene3D" id="3.40.30.10">
    <property type="entry name" value="Glutaredoxin"/>
    <property type="match status" value="1"/>
</dbReference>
<dbReference type="Proteomes" id="UP000307440">
    <property type="component" value="Unassembled WGS sequence"/>
</dbReference>
<dbReference type="InterPro" id="IPR006993">
    <property type="entry name" value="Glut_rich_SH3-bd"/>
</dbReference>
<dbReference type="OrthoDB" id="9932926at2759"/>
<dbReference type="PANTHER" id="PTHR12232">
    <property type="entry name" value="SH3 DOMAIN-BINDING GLUTAMIC ACID-RICH-LIKE PROTEIN"/>
    <property type="match status" value="1"/>
</dbReference>
<dbReference type="SUPFAM" id="SSF52833">
    <property type="entry name" value="Thioredoxin-like"/>
    <property type="match status" value="1"/>
</dbReference>
<feature type="compositionally biased region" description="Low complexity" evidence="2">
    <location>
        <begin position="262"/>
        <end position="272"/>
    </location>
</feature>
<feature type="region of interest" description="Disordered" evidence="2">
    <location>
        <begin position="202"/>
        <end position="297"/>
    </location>
</feature>
<dbReference type="STRING" id="230819.A0A5C3LCK0"/>
<feature type="compositionally biased region" description="Basic and acidic residues" evidence="2">
    <location>
        <begin position="224"/>
        <end position="260"/>
    </location>
</feature>
<dbReference type="AlphaFoldDB" id="A0A5C3LCK0"/>
<dbReference type="PROSITE" id="PS51354">
    <property type="entry name" value="GLUTAREDOXIN_2"/>
    <property type="match status" value="1"/>
</dbReference>
<evidence type="ECO:0000256" key="1">
    <source>
        <dbReference type="ARBA" id="ARBA00007764"/>
    </source>
</evidence>
<protein>
    <submittedName>
        <fullName evidence="3">Uncharacterized protein</fullName>
    </submittedName>
</protein>
<evidence type="ECO:0000256" key="2">
    <source>
        <dbReference type="SAM" id="MobiDB-lite"/>
    </source>
</evidence>
<comment type="similarity">
    <text evidence="1">Belongs to the SH3BGR family.</text>
</comment>
<accession>A0A5C3LCK0</accession>
<dbReference type="InterPro" id="IPR036249">
    <property type="entry name" value="Thioredoxin-like_sf"/>
</dbReference>
<proteinExistence type="inferred from homology"/>
<dbReference type="EMBL" id="ML210146">
    <property type="protein sequence ID" value="TFK30794.1"/>
    <property type="molecule type" value="Genomic_DNA"/>
</dbReference>
<dbReference type="GO" id="GO:0005737">
    <property type="term" value="C:cytoplasm"/>
    <property type="evidence" value="ECO:0007669"/>
    <property type="project" value="TreeGrafter"/>
</dbReference>
<evidence type="ECO:0000313" key="3">
    <source>
        <dbReference type="EMBL" id="TFK30794.1"/>
    </source>
</evidence>
<dbReference type="PANTHER" id="PTHR12232:SF0">
    <property type="entry name" value="THIOREDOXIN DOMAIN-CONTAINING PROTEIN"/>
    <property type="match status" value="1"/>
</dbReference>
<keyword evidence="4" id="KW-1185">Reference proteome</keyword>
<evidence type="ECO:0000313" key="4">
    <source>
        <dbReference type="Proteomes" id="UP000307440"/>
    </source>
</evidence>
<name>A0A5C3LCK0_COPMA</name>
<reference evidence="3 4" key="1">
    <citation type="journal article" date="2019" name="Nat. Ecol. Evol.">
        <title>Megaphylogeny resolves global patterns of mushroom evolution.</title>
        <authorList>
            <person name="Varga T."/>
            <person name="Krizsan K."/>
            <person name="Foldi C."/>
            <person name="Dima B."/>
            <person name="Sanchez-Garcia M."/>
            <person name="Sanchez-Ramirez S."/>
            <person name="Szollosi G.J."/>
            <person name="Szarkandi J.G."/>
            <person name="Papp V."/>
            <person name="Albert L."/>
            <person name="Andreopoulos W."/>
            <person name="Angelini C."/>
            <person name="Antonin V."/>
            <person name="Barry K.W."/>
            <person name="Bougher N.L."/>
            <person name="Buchanan P."/>
            <person name="Buyck B."/>
            <person name="Bense V."/>
            <person name="Catcheside P."/>
            <person name="Chovatia M."/>
            <person name="Cooper J."/>
            <person name="Damon W."/>
            <person name="Desjardin D."/>
            <person name="Finy P."/>
            <person name="Geml J."/>
            <person name="Haridas S."/>
            <person name="Hughes K."/>
            <person name="Justo A."/>
            <person name="Karasinski D."/>
            <person name="Kautmanova I."/>
            <person name="Kiss B."/>
            <person name="Kocsube S."/>
            <person name="Kotiranta H."/>
            <person name="LaButti K.M."/>
            <person name="Lechner B.E."/>
            <person name="Liimatainen K."/>
            <person name="Lipzen A."/>
            <person name="Lukacs Z."/>
            <person name="Mihaltcheva S."/>
            <person name="Morgado L.N."/>
            <person name="Niskanen T."/>
            <person name="Noordeloos M.E."/>
            <person name="Ohm R.A."/>
            <person name="Ortiz-Santana B."/>
            <person name="Ovrebo C."/>
            <person name="Racz N."/>
            <person name="Riley R."/>
            <person name="Savchenko A."/>
            <person name="Shiryaev A."/>
            <person name="Soop K."/>
            <person name="Spirin V."/>
            <person name="Szebenyi C."/>
            <person name="Tomsovsky M."/>
            <person name="Tulloss R.E."/>
            <person name="Uehling J."/>
            <person name="Grigoriev I.V."/>
            <person name="Vagvolgyi C."/>
            <person name="Papp T."/>
            <person name="Martin F.M."/>
            <person name="Miettinen O."/>
            <person name="Hibbett D.S."/>
            <person name="Nagy L.G."/>
        </authorList>
    </citation>
    <scope>NUCLEOTIDE SEQUENCE [LARGE SCALE GENOMIC DNA]</scope>
    <source>
        <strain evidence="3 4">CBS 121175</strain>
    </source>
</reference>
<feature type="compositionally biased region" description="Basic and acidic residues" evidence="2">
    <location>
        <begin position="287"/>
        <end position="297"/>
    </location>
</feature>
<dbReference type="Pfam" id="PF04908">
    <property type="entry name" value="SH3BGR"/>
    <property type="match status" value="1"/>
</dbReference>
<feature type="compositionally biased region" description="Low complexity" evidence="2">
    <location>
        <begin position="202"/>
        <end position="216"/>
    </location>
</feature>